<accession>A0A381L6E5</accession>
<reference evidence="2" key="1">
    <citation type="submission" date="2018-07" db="EMBL/GenBank/DDBJ databases">
        <authorList>
            <person name="Quirk P.G."/>
            <person name="Krulwich T.A."/>
        </authorList>
    </citation>
    <scope>NUCLEOTIDE SEQUENCE</scope>
    <source>
        <strain evidence="2">96224</strain>
    </source>
</reference>
<protein>
    <submittedName>
        <fullName evidence="2">Bgt-4262</fullName>
    </submittedName>
</protein>
<dbReference type="Gene3D" id="3.90.1410.10">
    <property type="entry name" value="set domain protein methyltransferase, domain 1"/>
    <property type="match status" value="1"/>
</dbReference>
<proteinExistence type="predicted"/>
<dbReference type="PROSITE" id="PS50280">
    <property type="entry name" value="SET"/>
    <property type="match status" value="1"/>
</dbReference>
<dbReference type="InterPro" id="IPR046341">
    <property type="entry name" value="SET_dom_sf"/>
</dbReference>
<evidence type="ECO:0000313" key="2">
    <source>
        <dbReference type="EMBL" id="SUZ08651.1"/>
    </source>
</evidence>
<name>A0A381L6E5_BLUGR</name>
<dbReference type="GO" id="GO:0016279">
    <property type="term" value="F:protein-lysine N-methyltransferase activity"/>
    <property type="evidence" value="ECO:0007669"/>
    <property type="project" value="TreeGrafter"/>
</dbReference>
<dbReference type="Pfam" id="PF00856">
    <property type="entry name" value="SET"/>
    <property type="match status" value="1"/>
</dbReference>
<organism evidence="2">
    <name type="scientific">Blumeria graminis f. sp. tritici 96224</name>
    <dbReference type="NCBI Taxonomy" id="1268274"/>
    <lineage>
        <taxon>Eukaryota</taxon>
        <taxon>Fungi</taxon>
        <taxon>Dikarya</taxon>
        <taxon>Ascomycota</taxon>
        <taxon>Pezizomycotina</taxon>
        <taxon>Leotiomycetes</taxon>
        <taxon>Erysiphales</taxon>
        <taxon>Erysiphaceae</taxon>
        <taxon>Blumeria</taxon>
    </lineage>
</organism>
<dbReference type="AlphaFoldDB" id="A0A381L6E5"/>
<dbReference type="InterPro" id="IPR001214">
    <property type="entry name" value="SET_dom"/>
</dbReference>
<dbReference type="SUPFAM" id="SSF82199">
    <property type="entry name" value="SET domain"/>
    <property type="match status" value="1"/>
</dbReference>
<dbReference type="EMBL" id="UIGY01000028">
    <property type="protein sequence ID" value="SUZ08651.1"/>
    <property type="molecule type" value="Genomic_DNA"/>
</dbReference>
<dbReference type="PANTHER" id="PTHR13271:SF137">
    <property type="entry name" value="SET DOMAIN-CONTAINING PROTEIN"/>
    <property type="match status" value="1"/>
</dbReference>
<gene>
    <name evidence="2" type="ORF">BGT96224V2_LOCUS1875</name>
</gene>
<feature type="domain" description="SET" evidence="1">
    <location>
        <begin position="14"/>
        <end position="223"/>
    </location>
</feature>
<dbReference type="OrthoDB" id="341421at2759"/>
<dbReference type="PANTHER" id="PTHR13271">
    <property type="entry name" value="UNCHARACTERIZED PUTATIVE METHYLTRANSFERASE"/>
    <property type="match status" value="1"/>
</dbReference>
<evidence type="ECO:0000259" key="1">
    <source>
        <dbReference type="PROSITE" id="PS50280"/>
    </source>
</evidence>
<dbReference type="InterPro" id="IPR050600">
    <property type="entry name" value="SETD3_SETD6_MTase"/>
</dbReference>
<dbReference type="SMART" id="SM00317">
    <property type="entry name" value="SET"/>
    <property type="match status" value="1"/>
</dbReference>
<sequence length="369" mass="41560">MDTYTHFVQWVECRGVVLHDIAATPFEGRGLGVRAQKRISAGTTLLEVPFTALYTPESVPNLIRAAARQTRAHGLLAAALASNTPPAWSAVLPTRADLEASMPLCWPDALLLHLPPAASQLLKEQAAKLRADWTSVSSAINFIKQRHYRYNWLLVNTRSFYFVPPTQRHRPPAPPDCLALNPFADCLNHSSTPSATVKPCGTSLVVSANTNIEVDEEISISYGNHSNDFLLVEYGFILEKNPWDEFLLDPWILARMSQAQVIELDREGFLGSYILDRNTVCYRTQVALRLLCTSLGSWKNFIKGLDGTKNDERSYRDLLFEILEECRDHIPPTLDKISSYDDRFKSQKSTLTQRWNQIDLLICAAMLQI</sequence>